<reference evidence="2 3" key="1">
    <citation type="journal article" date="2014" name="Nat. Commun.">
        <title>Molecular traces of alternative social organization in a termite genome.</title>
        <authorList>
            <person name="Terrapon N."/>
            <person name="Li C."/>
            <person name="Robertson H.M."/>
            <person name="Ji L."/>
            <person name="Meng X."/>
            <person name="Booth W."/>
            <person name="Chen Z."/>
            <person name="Childers C.P."/>
            <person name="Glastad K.M."/>
            <person name="Gokhale K."/>
            <person name="Gowin J."/>
            <person name="Gronenberg W."/>
            <person name="Hermansen R.A."/>
            <person name="Hu H."/>
            <person name="Hunt B.G."/>
            <person name="Huylmans A.K."/>
            <person name="Khalil S.M."/>
            <person name="Mitchell R.D."/>
            <person name="Munoz-Torres M.C."/>
            <person name="Mustard J.A."/>
            <person name="Pan H."/>
            <person name="Reese J.T."/>
            <person name="Scharf M.E."/>
            <person name="Sun F."/>
            <person name="Vogel H."/>
            <person name="Xiao J."/>
            <person name="Yang W."/>
            <person name="Yang Z."/>
            <person name="Yang Z."/>
            <person name="Zhou J."/>
            <person name="Zhu J."/>
            <person name="Brent C.S."/>
            <person name="Elsik C.G."/>
            <person name="Goodisman M.A."/>
            <person name="Liberles D.A."/>
            <person name="Roe R.M."/>
            <person name="Vargo E.L."/>
            <person name="Vilcinskas A."/>
            <person name="Wang J."/>
            <person name="Bornberg-Bauer E."/>
            <person name="Korb J."/>
            <person name="Zhang G."/>
            <person name="Liebig J."/>
        </authorList>
    </citation>
    <scope>NUCLEOTIDE SEQUENCE [LARGE SCALE GENOMIC DNA]</scope>
    <source>
        <tissue evidence="2">Whole organism</tissue>
    </source>
</reference>
<proteinExistence type="predicted"/>
<evidence type="ECO:0000313" key="3">
    <source>
        <dbReference type="Proteomes" id="UP000027135"/>
    </source>
</evidence>
<protein>
    <submittedName>
        <fullName evidence="2">Uncharacterized protein</fullName>
    </submittedName>
</protein>
<dbReference type="Proteomes" id="UP000027135">
    <property type="component" value="Unassembled WGS sequence"/>
</dbReference>
<feature type="transmembrane region" description="Helical" evidence="1">
    <location>
        <begin position="21"/>
        <end position="47"/>
    </location>
</feature>
<evidence type="ECO:0000313" key="2">
    <source>
        <dbReference type="EMBL" id="KDR16269.1"/>
    </source>
</evidence>
<dbReference type="EMBL" id="KK852804">
    <property type="protein sequence ID" value="KDR16269.1"/>
    <property type="molecule type" value="Genomic_DNA"/>
</dbReference>
<keyword evidence="1" id="KW-0812">Transmembrane</keyword>
<dbReference type="AlphaFoldDB" id="A0A067R9I0"/>
<keyword evidence="1" id="KW-0472">Membrane</keyword>
<dbReference type="InParanoid" id="A0A067R9I0"/>
<keyword evidence="3" id="KW-1185">Reference proteome</keyword>
<sequence length="51" mass="6095">MRIPKKIFYVSLSRKGQITDFVLVLFFITFIIFVIITITIITIIIFFCFFL</sequence>
<keyword evidence="1" id="KW-1133">Transmembrane helix</keyword>
<name>A0A067R9I0_ZOONE</name>
<gene>
    <name evidence="2" type="ORF">L798_09688</name>
</gene>
<organism evidence="2 3">
    <name type="scientific">Zootermopsis nevadensis</name>
    <name type="common">Dampwood termite</name>
    <dbReference type="NCBI Taxonomy" id="136037"/>
    <lineage>
        <taxon>Eukaryota</taxon>
        <taxon>Metazoa</taxon>
        <taxon>Ecdysozoa</taxon>
        <taxon>Arthropoda</taxon>
        <taxon>Hexapoda</taxon>
        <taxon>Insecta</taxon>
        <taxon>Pterygota</taxon>
        <taxon>Neoptera</taxon>
        <taxon>Polyneoptera</taxon>
        <taxon>Dictyoptera</taxon>
        <taxon>Blattodea</taxon>
        <taxon>Blattoidea</taxon>
        <taxon>Termitoidae</taxon>
        <taxon>Termopsidae</taxon>
        <taxon>Zootermopsis</taxon>
    </lineage>
</organism>
<evidence type="ECO:0000256" key="1">
    <source>
        <dbReference type="SAM" id="Phobius"/>
    </source>
</evidence>
<accession>A0A067R9I0</accession>